<comment type="caution">
    <text evidence="2">The sequence shown here is derived from an EMBL/GenBank/DDBJ whole genome shotgun (WGS) entry which is preliminary data.</text>
</comment>
<organism evidence="2 3">
    <name type="scientific">Pseudomonas zhanjiangensis</name>
    <dbReference type="NCBI Taxonomy" id="3239015"/>
    <lineage>
        <taxon>Bacteria</taxon>
        <taxon>Pseudomonadati</taxon>
        <taxon>Pseudomonadota</taxon>
        <taxon>Gammaproteobacteria</taxon>
        <taxon>Pseudomonadales</taxon>
        <taxon>Pseudomonadaceae</taxon>
        <taxon>Pseudomonas</taxon>
    </lineage>
</organism>
<evidence type="ECO:0000259" key="1">
    <source>
        <dbReference type="PROSITE" id="PS50943"/>
    </source>
</evidence>
<gene>
    <name evidence="2" type="ORF">AB5S05_14980</name>
</gene>
<proteinExistence type="predicted"/>
<dbReference type="Proteomes" id="UP001560296">
    <property type="component" value="Unassembled WGS sequence"/>
</dbReference>
<dbReference type="EMBL" id="JBFTEG010000011">
    <property type="protein sequence ID" value="MEX6503364.1"/>
    <property type="molecule type" value="Genomic_DNA"/>
</dbReference>
<reference evidence="2 3" key="1">
    <citation type="submission" date="2024-07" db="EMBL/GenBank/DDBJ databases">
        <authorList>
            <person name="Li M."/>
        </authorList>
    </citation>
    <scope>NUCLEOTIDE SEQUENCE [LARGE SCALE GENOMIC DNA]</scope>
    <source>
        <strain evidence="2 3">25A3E</strain>
    </source>
</reference>
<dbReference type="CDD" id="cd00093">
    <property type="entry name" value="HTH_XRE"/>
    <property type="match status" value="1"/>
</dbReference>
<feature type="domain" description="HTH cro/C1-type" evidence="1">
    <location>
        <begin position="65"/>
        <end position="96"/>
    </location>
</feature>
<protein>
    <recommendedName>
        <fullName evidence="1">HTH cro/C1-type domain-containing protein</fullName>
    </recommendedName>
</protein>
<dbReference type="InterPro" id="IPR001387">
    <property type="entry name" value="Cro/C1-type_HTH"/>
</dbReference>
<dbReference type="RefSeq" id="WP_369288317.1">
    <property type="nucleotide sequence ID" value="NZ_JBFTEG010000011.1"/>
</dbReference>
<dbReference type="InterPro" id="IPR010982">
    <property type="entry name" value="Lambda_DNA-bd_dom_sf"/>
</dbReference>
<dbReference type="PROSITE" id="PS50943">
    <property type="entry name" value="HTH_CROC1"/>
    <property type="match status" value="1"/>
</dbReference>
<name>A0ABV3YW63_9PSED</name>
<evidence type="ECO:0000313" key="3">
    <source>
        <dbReference type="Proteomes" id="UP001560296"/>
    </source>
</evidence>
<keyword evidence="3" id="KW-1185">Reference proteome</keyword>
<dbReference type="Gene3D" id="1.10.260.40">
    <property type="entry name" value="lambda repressor-like DNA-binding domains"/>
    <property type="match status" value="1"/>
</dbReference>
<sequence>MRMTGSIKILKIVLFLVLMMFRLSKSSRTCGFMTRIGSWQHNPLDHEDLGMQFQIDTPEKIGMVIRASRKAMDMRQDDAAGSIGVSENFLGKVERGGESVHWGKLFQVMRELGLQVYVDVPDEVAEQARQNLERLLEKAEQQQPAQR</sequence>
<dbReference type="SUPFAM" id="SSF47413">
    <property type="entry name" value="lambda repressor-like DNA-binding domains"/>
    <property type="match status" value="1"/>
</dbReference>
<evidence type="ECO:0000313" key="2">
    <source>
        <dbReference type="EMBL" id="MEX6503364.1"/>
    </source>
</evidence>
<accession>A0ABV3YW63</accession>